<feature type="compositionally biased region" description="Low complexity" evidence="8">
    <location>
        <begin position="264"/>
        <end position="287"/>
    </location>
</feature>
<keyword evidence="3" id="KW-0732">Signal</keyword>
<feature type="transmembrane region" description="Helical" evidence="9">
    <location>
        <begin position="348"/>
        <end position="370"/>
    </location>
</feature>
<evidence type="ECO:0000256" key="4">
    <source>
        <dbReference type="ARBA" id="ARBA00022737"/>
    </source>
</evidence>
<keyword evidence="1" id="KW-0433">Leucine-rich repeat</keyword>
<name>A0AAV1VX75_LUPLU</name>
<comment type="subcellular location">
    <subcellularLocation>
        <location evidence="7">Endomembrane system</location>
        <topology evidence="7">Single-pass type I membrane protein</topology>
    </subcellularLocation>
</comment>
<evidence type="ECO:0000313" key="11">
    <source>
        <dbReference type="EMBL" id="CAL0301654.1"/>
    </source>
</evidence>
<dbReference type="InterPro" id="IPR001245">
    <property type="entry name" value="Ser-Thr/Tyr_kinase_cat_dom"/>
</dbReference>
<dbReference type="Proteomes" id="UP001497480">
    <property type="component" value="Unassembled WGS sequence"/>
</dbReference>
<reference evidence="11 12" key="1">
    <citation type="submission" date="2024-03" db="EMBL/GenBank/DDBJ databases">
        <authorList>
            <person name="Martinez-Hernandez J."/>
        </authorList>
    </citation>
    <scope>NUCLEOTIDE SEQUENCE [LARGE SCALE GENOMIC DNA]</scope>
</reference>
<evidence type="ECO:0000256" key="5">
    <source>
        <dbReference type="ARBA" id="ARBA00022989"/>
    </source>
</evidence>
<dbReference type="SUPFAM" id="SSF52058">
    <property type="entry name" value="L domain-like"/>
    <property type="match status" value="1"/>
</dbReference>
<dbReference type="Gene3D" id="3.80.10.10">
    <property type="entry name" value="Ribonuclease Inhibitor"/>
    <property type="match status" value="1"/>
</dbReference>
<evidence type="ECO:0000256" key="8">
    <source>
        <dbReference type="SAM" id="MobiDB-lite"/>
    </source>
</evidence>
<proteinExistence type="predicted"/>
<dbReference type="Pfam" id="PF08263">
    <property type="entry name" value="LRRNT_2"/>
    <property type="match status" value="1"/>
</dbReference>
<keyword evidence="6 9" id="KW-0472">Membrane</keyword>
<dbReference type="GO" id="GO:0004672">
    <property type="term" value="F:protein kinase activity"/>
    <property type="evidence" value="ECO:0007669"/>
    <property type="project" value="InterPro"/>
</dbReference>
<dbReference type="InterPro" id="IPR000719">
    <property type="entry name" value="Prot_kinase_dom"/>
</dbReference>
<evidence type="ECO:0000256" key="6">
    <source>
        <dbReference type="ARBA" id="ARBA00023136"/>
    </source>
</evidence>
<dbReference type="SUPFAM" id="SSF56112">
    <property type="entry name" value="Protein kinase-like (PK-like)"/>
    <property type="match status" value="1"/>
</dbReference>
<protein>
    <recommendedName>
        <fullName evidence="10">Protein kinase domain-containing protein</fullName>
    </recommendedName>
</protein>
<dbReference type="AlphaFoldDB" id="A0AAV1VX75"/>
<evidence type="ECO:0000259" key="10">
    <source>
        <dbReference type="PROSITE" id="PS50011"/>
    </source>
</evidence>
<dbReference type="FunFam" id="3.80.10.10:FF:000129">
    <property type="entry name" value="Leucine-rich repeat receptor-like kinase"/>
    <property type="match status" value="1"/>
</dbReference>
<dbReference type="EMBL" id="CAXHTB010000002">
    <property type="protein sequence ID" value="CAL0301654.1"/>
    <property type="molecule type" value="Genomic_DNA"/>
</dbReference>
<dbReference type="InterPro" id="IPR011009">
    <property type="entry name" value="Kinase-like_dom_sf"/>
</dbReference>
<dbReference type="Gene3D" id="1.10.510.10">
    <property type="entry name" value="Transferase(Phosphotransferase) domain 1"/>
    <property type="match status" value="1"/>
</dbReference>
<evidence type="ECO:0000256" key="9">
    <source>
        <dbReference type="SAM" id="Phobius"/>
    </source>
</evidence>
<feature type="compositionally biased region" description="Low complexity" evidence="8">
    <location>
        <begin position="248"/>
        <end position="257"/>
    </location>
</feature>
<keyword evidence="2 9" id="KW-0812">Transmembrane</keyword>
<dbReference type="GO" id="GO:0005524">
    <property type="term" value="F:ATP binding"/>
    <property type="evidence" value="ECO:0007669"/>
    <property type="project" value="InterPro"/>
</dbReference>
<dbReference type="InterPro" id="IPR032675">
    <property type="entry name" value="LRR_dom_sf"/>
</dbReference>
<evidence type="ECO:0000313" key="12">
    <source>
        <dbReference type="Proteomes" id="UP001497480"/>
    </source>
</evidence>
<keyword evidence="4" id="KW-0677">Repeat</keyword>
<sequence>MKETWKLNWLELCHMVLLVVMLTLFPFSMKQSQCSNLNSEGLALLRMKEKVVRDSLGGLSSWNGEEGVIDPCSWLGVECSYGNVVTLNLQDLCLLGTLAPEIGKLPYIKSIILRNNSFFGDIPKEILQLKELEVLDLGYNNFSGLFPFDYLSSNPSLTILLLDNNDYLADLPPEEYNLKMISEVHVHEKQQIRPNTKEACVSRSSFRRIAQHEDVAQKRQLLEAANTVKRDKINRVDDKHIVSPSPFPSSLSPDSEPFSPPESSPSNSPSVSTPSSFLPSPLRSPEVSPSPSPYPSDVIFALSNSLPPLVAPTPDITIPENPSTVVSAPATSPIEWSLRNSVRKQHFLIIWSTVGGFSLVLVSVVALVCFRSSKVVTVKPWATGLSGQLQKAFVTGVPSLKRAELDAACEDFSNIIGSLPDGTVYKGTLSSGVEIAVVSSAVTSSQNWSKNMEAQFRKKIEALSRVNHKNFVNLIGYCEENKPFTRMMVFEYAPNGTLFEHLHIREVEQLDWGMRMRIAMGIAYCLEHLHQLTPPISHRNLLSSSIYLTEDYAAKLSEVSFWTDTVSTKKGSEATHLLETTSAYIKGNVYSFGVILFELITGRIPYAVDNGFQVDWAAEYINGQPLRELVDTSLITLKEDEVEKWCEVINNCVNPDPEKRPTMREVTKKLKEITAMGPDGATPKSSALWWAELEIMSNDLS</sequence>
<keyword evidence="5 9" id="KW-1133">Transmembrane helix</keyword>
<comment type="caution">
    <text evidence="11">The sequence shown here is derived from an EMBL/GenBank/DDBJ whole genome shotgun (WGS) entry which is preliminary data.</text>
</comment>
<dbReference type="PROSITE" id="PS50011">
    <property type="entry name" value="PROTEIN_KINASE_DOM"/>
    <property type="match status" value="1"/>
</dbReference>
<dbReference type="Pfam" id="PF07714">
    <property type="entry name" value="PK_Tyr_Ser-Thr"/>
    <property type="match status" value="1"/>
</dbReference>
<organism evidence="11 12">
    <name type="scientific">Lupinus luteus</name>
    <name type="common">European yellow lupine</name>
    <dbReference type="NCBI Taxonomy" id="3873"/>
    <lineage>
        <taxon>Eukaryota</taxon>
        <taxon>Viridiplantae</taxon>
        <taxon>Streptophyta</taxon>
        <taxon>Embryophyta</taxon>
        <taxon>Tracheophyta</taxon>
        <taxon>Spermatophyta</taxon>
        <taxon>Magnoliopsida</taxon>
        <taxon>eudicotyledons</taxon>
        <taxon>Gunneridae</taxon>
        <taxon>Pentapetalae</taxon>
        <taxon>rosids</taxon>
        <taxon>fabids</taxon>
        <taxon>Fabales</taxon>
        <taxon>Fabaceae</taxon>
        <taxon>Papilionoideae</taxon>
        <taxon>50 kb inversion clade</taxon>
        <taxon>genistoids sensu lato</taxon>
        <taxon>core genistoids</taxon>
        <taxon>Genisteae</taxon>
        <taxon>Lupinus</taxon>
    </lineage>
</organism>
<feature type="region of interest" description="Disordered" evidence="8">
    <location>
        <begin position="235"/>
        <end position="290"/>
    </location>
</feature>
<dbReference type="Gene3D" id="3.30.200.20">
    <property type="entry name" value="Phosphorylase Kinase, domain 1"/>
    <property type="match status" value="1"/>
</dbReference>
<keyword evidence="12" id="KW-1185">Reference proteome</keyword>
<dbReference type="InterPro" id="IPR013210">
    <property type="entry name" value="LRR_N_plant-typ"/>
</dbReference>
<evidence type="ECO:0000256" key="3">
    <source>
        <dbReference type="ARBA" id="ARBA00022729"/>
    </source>
</evidence>
<dbReference type="GO" id="GO:0012505">
    <property type="term" value="C:endomembrane system"/>
    <property type="evidence" value="ECO:0007669"/>
    <property type="project" value="UniProtKB-SubCell"/>
</dbReference>
<evidence type="ECO:0000256" key="2">
    <source>
        <dbReference type="ARBA" id="ARBA00022692"/>
    </source>
</evidence>
<feature type="domain" description="Protein kinase" evidence="10">
    <location>
        <begin position="410"/>
        <end position="673"/>
    </location>
</feature>
<evidence type="ECO:0000256" key="1">
    <source>
        <dbReference type="ARBA" id="ARBA00022614"/>
    </source>
</evidence>
<dbReference type="FunFam" id="3.30.200.20:FF:000489">
    <property type="entry name" value="Inactive receptor-like serine/threonine-protein kinase"/>
    <property type="match status" value="1"/>
</dbReference>
<dbReference type="PANTHER" id="PTHR46084">
    <property type="entry name" value="PROTEIN MALE DISCOVERER 2"/>
    <property type="match status" value="1"/>
</dbReference>
<dbReference type="PANTHER" id="PTHR46084:SF14">
    <property type="entry name" value="PROTEIN KINASE DOMAIN-CONTAINING PROTEIN"/>
    <property type="match status" value="1"/>
</dbReference>
<accession>A0AAV1VX75</accession>
<gene>
    <name evidence="11" type="ORF">LLUT_LOCUS2714</name>
</gene>
<evidence type="ECO:0000256" key="7">
    <source>
        <dbReference type="ARBA" id="ARBA00046288"/>
    </source>
</evidence>
<feature type="transmembrane region" description="Helical" evidence="9">
    <location>
        <begin position="12"/>
        <end position="29"/>
    </location>
</feature>